<dbReference type="EMBL" id="CP038026">
    <property type="protein sequence ID" value="QBQ34766.1"/>
    <property type="molecule type" value="Genomic_DNA"/>
</dbReference>
<dbReference type="Pfam" id="PF08787">
    <property type="entry name" value="Alginate_lyase2"/>
    <property type="match status" value="1"/>
</dbReference>
<dbReference type="AlphaFoldDB" id="A0A4P7B8H7"/>
<dbReference type="InterPro" id="IPR013320">
    <property type="entry name" value="ConA-like_dom_sf"/>
</dbReference>
<feature type="signal peptide" evidence="1">
    <location>
        <begin position="1"/>
        <end position="22"/>
    </location>
</feature>
<evidence type="ECO:0000259" key="2">
    <source>
        <dbReference type="Pfam" id="PF08787"/>
    </source>
</evidence>
<dbReference type="OrthoDB" id="8754053at2"/>
<keyword evidence="5" id="KW-1185">Reference proteome</keyword>
<dbReference type="RefSeq" id="WP_134382623.1">
    <property type="nucleotide sequence ID" value="NZ_BMWW01000003.1"/>
</dbReference>
<reference evidence="3" key="1">
    <citation type="journal article" date="2014" name="Int. J. Syst. Evol. Microbiol.">
        <title>Complete genome sequence of Corynebacterium casei LMG S-19264T (=DSM 44701T), isolated from a smear-ripened cheese.</title>
        <authorList>
            <consortium name="US DOE Joint Genome Institute (JGI-PGF)"/>
            <person name="Walter F."/>
            <person name="Albersmeier A."/>
            <person name="Kalinowski J."/>
            <person name="Ruckert C."/>
        </authorList>
    </citation>
    <scope>NUCLEOTIDE SEQUENCE</scope>
    <source>
        <strain evidence="3">KCTC 12344</strain>
    </source>
</reference>
<accession>A0A4P7B8H7</accession>
<name>A0A4P7B8H7_9BURK</name>
<gene>
    <name evidence="4" type="ORF">E1742_00110</name>
    <name evidence="3" type="ORF">GCM10007388_22170</name>
</gene>
<organism evidence="3 6">
    <name type="scientific">Pseudoduganella plicata</name>
    <dbReference type="NCBI Taxonomy" id="321984"/>
    <lineage>
        <taxon>Bacteria</taxon>
        <taxon>Pseudomonadati</taxon>
        <taxon>Pseudomonadota</taxon>
        <taxon>Betaproteobacteria</taxon>
        <taxon>Burkholderiales</taxon>
        <taxon>Oxalobacteraceae</taxon>
        <taxon>Telluria group</taxon>
        <taxon>Pseudoduganella</taxon>
    </lineage>
</organism>
<evidence type="ECO:0000313" key="4">
    <source>
        <dbReference type="EMBL" id="QBQ34766.1"/>
    </source>
</evidence>
<reference evidence="3" key="3">
    <citation type="submission" date="2022-12" db="EMBL/GenBank/DDBJ databases">
        <authorList>
            <person name="Sun Q."/>
            <person name="Kim S."/>
        </authorList>
    </citation>
    <scope>NUCLEOTIDE SEQUENCE</scope>
    <source>
        <strain evidence="3">KCTC 12344</strain>
    </source>
</reference>
<evidence type="ECO:0000313" key="5">
    <source>
        <dbReference type="Proteomes" id="UP000294359"/>
    </source>
</evidence>
<feature type="domain" description="Alginate lyase 2" evidence="2">
    <location>
        <begin position="42"/>
        <end position="216"/>
    </location>
</feature>
<dbReference type="Proteomes" id="UP000619512">
    <property type="component" value="Unassembled WGS sequence"/>
</dbReference>
<dbReference type="Proteomes" id="UP000294359">
    <property type="component" value="Chromosome"/>
</dbReference>
<protein>
    <recommendedName>
        <fullName evidence="2">Alginate lyase 2 domain-containing protein</fullName>
    </recommendedName>
</protein>
<sequence>MNASTNRFAALVLTCAPLLACAAAPKHTPLATLQQLFAVEGDSPYTSPYNGTVIFSALTSKYASPNGHGYRNELKVASTKRLTAAQTHEHFSGNVTPTLPDGAKTIVAQYHVDGLDTILKVYVQDTRDGTGTDGVDSNGVFDILARIRGPGGKEVSQALGTVRSGETFGLDIRFDAGDAVVTVNTADGAQYTAQTTVPADERKIYFKFGDYLQALDPVTGGHTSDPAKWDEYYRLHGIDSSRIRITQTTFERTGTQP</sequence>
<keyword evidence="1" id="KW-0732">Signal</keyword>
<proteinExistence type="predicted"/>
<dbReference type="EMBL" id="BMWW01000003">
    <property type="protein sequence ID" value="GGY88312.1"/>
    <property type="molecule type" value="Genomic_DNA"/>
</dbReference>
<dbReference type="InterPro" id="IPR014895">
    <property type="entry name" value="Alginate_lyase_2"/>
</dbReference>
<dbReference type="Gene3D" id="2.60.120.200">
    <property type="match status" value="1"/>
</dbReference>
<evidence type="ECO:0000313" key="6">
    <source>
        <dbReference type="Proteomes" id="UP000619512"/>
    </source>
</evidence>
<evidence type="ECO:0000256" key="1">
    <source>
        <dbReference type="SAM" id="SignalP"/>
    </source>
</evidence>
<dbReference type="SUPFAM" id="SSF49899">
    <property type="entry name" value="Concanavalin A-like lectins/glucanases"/>
    <property type="match status" value="1"/>
</dbReference>
<reference evidence="4 5" key="2">
    <citation type="submission" date="2019-03" db="EMBL/GenBank/DDBJ databases">
        <title>Draft Genome Sequences of Six Type Strains of the Genus Massilia.</title>
        <authorList>
            <person name="Miess H."/>
            <person name="Frediansyhah A."/>
            <person name="Gross H."/>
        </authorList>
    </citation>
    <scope>NUCLEOTIDE SEQUENCE [LARGE SCALE GENOMIC DNA]</scope>
    <source>
        <strain evidence="4 5">DSM 17505</strain>
    </source>
</reference>
<feature type="chain" id="PRO_5044606593" description="Alginate lyase 2 domain-containing protein" evidence="1">
    <location>
        <begin position="23"/>
        <end position="257"/>
    </location>
</feature>
<evidence type="ECO:0000313" key="3">
    <source>
        <dbReference type="EMBL" id="GGY88312.1"/>
    </source>
</evidence>